<proteinExistence type="predicted"/>
<name>A0A8S5QAM2_9CAUD</name>
<evidence type="ECO:0000313" key="1">
    <source>
        <dbReference type="EMBL" id="DAE15875.1"/>
    </source>
</evidence>
<sequence>MAENTAVAEKKAFTTSLSEWSNTMTGLIINDYKAVGMDMDDYAKECAMEAMTSIFNLVKSDPKIDMRNLDTSNLRGIVKRCASLKLNASAYPRECYFQLRNVKVGTDPQTDKDIWQKQVEMGIEGSGYDSLLANYGKDVKQVYPYWVIKEGDKYIPPKHKGLTVTEPEWEENGLSDKAVRVVYPVKLSDGTVTYLSADRDSVKVNLLAHVKQNMMNSTFGVCEDRYKATAKQKAEIKAKKDEILNALRACKTVDEMLGCELARPFISGAWLDTPESMIQRKMCNNATRKYPKNYDPMARQAQVEIDEAYQVAQAEIAENANAVEFIEDKADVVDSTAAEVTEEQTENSALPPFMQAE</sequence>
<organism evidence="1">
    <name type="scientific">Siphoviridae sp. ctu9a31</name>
    <dbReference type="NCBI Taxonomy" id="2825712"/>
    <lineage>
        <taxon>Viruses</taxon>
        <taxon>Duplodnaviria</taxon>
        <taxon>Heunggongvirae</taxon>
        <taxon>Uroviricota</taxon>
        <taxon>Caudoviricetes</taxon>
    </lineage>
</organism>
<protein>
    <submittedName>
        <fullName evidence="1">Uncharacterized protein</fullName>
    </submittedName>
</protein>
<dbReference type="EMBL" id="BK015613">
    <property type="protein sequence ID" value="DAE15875.1"/>
    <property type="molecule type" value="Genomic_DNA"/>
</dbReference>
<reference evidence="1" key="1">
    <citation type="journal article" date="2021" name="Proc. Natl. Acad. Sci. U.S.A.">
        <title>A Catalog of Tens of Thousands of Viruses from Human Metagenomes Reveals Hidden Associations with Chronic Diseases.</title>
        <authorList>
            <person name="Tisza M.J."/>
            <person name="Buck C.B."/>
        </authorList>
    </citation>
    <scope>NUCLEOTIDE SEQUENCE</scope>
    <source>
        <strain evidence="1">Ctu9a31</strain>
    </source>
</reference>
<accession>A0A8S5QAM2</accession>